<keyword evidence="6" id="KW-0040">ANK repeat</keyword>
<feature type="repeat" description="ANK" evidence="6">
    <location>
        <begin position="147"/>
        <end position="183"/>
    </location>
</feature>
<feature type="region of interest" description="Disordered" evidence="7">
    <location>
        <begin position="431"/>
        <end position="776"/>
    </location>
</feature>
<evidence type="ECO:0000256" key="6">
    <source>
        <dbReference type="PROSITE-ProRule" id="PRU00023"/>
    </source>
</evidence>
<feature type="region of interest" description="Disordered" evidence="7">
    <location>
        <begin position="939"/>
        <end position="991"/>
    </location>
</feature>
<feature type="compositionally biased region" description="Basic residues" evidence="7">
    <location>
        <begin position="624"/>
        <end position="635"/>
    </location>
</feature>
<feature type="compositionally biased region" description="Low complexity" evidence="7">
    <location>
        <begin position="462"/>
        <end position="476"/>
    </location>
</feature>
<dbReference type="PANTHER" id="PTHR22882">
    <property type="entry name" value="SYNPHILIN-1"/>
    <property type="match status" value="1"/>
</dbReference>
<dbReference type="eggNOG" id="KOG0504">
    <property type="taxonomic scope" value="Eukaryota"/>
</dbReference>
<evidence type="ECO:0000313" key="9">
    <source>
        <dbReference type="Proteomes" id="UP000015104"/>
    </source>
</evidence>
<evidence type="ECO:0000256" key="3">
    <source>
        <dbReference type="ARBA" id="ARBA00022537"/>
    </source>
</evidence>
<evidence type="ECO:0000256" key="7">
    <source>
        <dbReference type="SAM" id="MobiDB-lite"/>
    </source>
</evidence>
<feature type="compositionally biased region" description="Acidic residues" evidence="7">
    <location>
        <begin position="494"/>
        <end position="503"/>
    </location>
</feature>
<dbReference type="Pfam" id="PF12796">
    <property type="entry name" value="Ank_2"/>
    <property type="match status" value="1"/>
</dbReference>
<dbReference type="PANTHER" id="PTHR22882:SF3">
    <property type="entry name" value="SYNPHILIN-1"/>
    <property type="match status" value="1"/>
</dbReference>
<comment type="subcellular location">
    <subcellularLocation>
        <location evidence="1">Target cell membrane</location>
    </subcellularLocation>
</comment>
<proteinExistence type="predicted"/>
<dbReference type="EMBL" id="CAEY01001563">
    <property type="status" value="NOT_ANNOTATED_CDS"/>
    <property type="molecule type" value="Genomic_DNA"/>
</dbReference>
<feature type="compositionally biased region" description="Basic and acidic residues" evidence="7">
    <location>
        <begin position="692"/>
        <end position="707"/>
    </location>
</feature>
<evidence type="ECO:0000256" key="1">
    <source>
        <dbReference type="ARBA" id="ARBA00004175"/>
    </source>
</evidence>
<name>T1K422_TETUR</name>
<evidence type="ECO:0000256" key="4">
    <source>
        <dbReference type="ARBA" id="ARBA00023028"/>
    </source>
</evidence>
<feature type="compositionally biased region" description="Polar residues" evidence="7">
    <location>
        <begin position="717"/>
        <end position="735"/>
    </location>
</feature>
<dbReference type="PROSITE" id="PS50088">
    <property type="entry name" value="ANK_REPEAT"/>
    <property type="match status" value="2"/>
</dbReference>
<dbReference type="Proteomes" id="UP000015104">
    <property type="component" value="Unassembled WGS sequence"/>
</dbReference>
<feature type="compositionally biased region" description="Basic and acidic residues" evidence="7">
    <location>
        <begin position="441"/>
        <end position="452"/>
    </location>
</feature>
<keyword evidence="2" id="KW-0268">Exocytosis</keyword>
<keyword evidence="5" id="KW-0472">Membrane</keyword>
<dbReference type="InterPro" id="IPR040133">
    <property type="entry name" value="SNCAIP"/>
</dbReference>
<keyword evidence="4" id="KW-0528">Neurotoxin</keyword>
<reference evidence="8" key="2">
    <citation type="submission" date="2015-06" db="UniProtKB">
        <authorList>
            <consortium name="EnsemblMetazoa"/>
        </authorList>
    </citation>
    <scope>IDENTIFICATION</scope>
</reference>
<keyword evidence="9" id="KW-1185">Reference proteome</keyword>
<feature type="compositionally biased region" description="Low complexity" evidence="7">
    <location>
        <begin position="744"/>
        <end position="758"/>
    </location>
</feature>
<dbReference type="AlphaFoldDB" id="T1K422"/>
<dbReference type="InterPro" id="IPR036770">
    <property type="entry name" value="Ankyrin_rpt-contain_sf"/>
</dbReference>
<dbReference type="GO" id="GO:0031625">
    <property type="term" value="F:ubiquitin protein ligase binding"/>
    <property type="evidence" value="ECO:0007669"/>
    <property type="project" value="TreeGrafter"/>
</dbReference>
<dbReference type="GO" id="GO:0044218">
    <property type="term" value="C:other organism cell membrane"/>
    <property type="evidence" value="ECO:0007669"/>
    <property type="project" value="UniProtKB-KW"/>
</dbReference>
<dbReference type="GO" id="GO:0006887">
    <property type="term" value="P:exocytosis"/>
    <property type="evidence" value="ECO:0007669"/>
    <property type="project" value="UniProtKB-KW"/>
</dbReference>
<keyword evidence="3" id="KW-1052">Target cell membrane</keyword>
<feature type="compositionally biased region" description="Low complexity" evidence="7">
    <location>
        <begin position="568"/>
        <end position="578"/>
    </location>
</feature>
<evidence type="ECO:0000256" key="2">
    <source>
        <dbReference type="ARBA" id="ARBA00022483"/>
    </source>
</evidence>
<dbReference type="Gene3D" id="1.25.40.20">
    <property type="entry name" value="Ankyrin repeat-containing domain"/>
    <property type="match status" value="1"/>
</dbReference>
<feature type="compositionally biased region" description="Low complexity" evidence="7">
    <location>
        <begin position="942"/>
        <end position="956"/>
    </location>
</feature>
<feature type="compositionally biased region" description="Polar residues" evidence="7">
    <location>
        <begin position="656"/>
        <end position="685"/>
    </location>
</feature>
<dbReference type="SMART" id="SM00248">
    <property type="entry name" value="ANK"/>
    <property type="match status" value="4"/>
</dbReference>
<reference evidence="9" key="1">
    <citation type="submission" date="2011-08" db="EMBL/GenBank/DDBJ databases">
        <authorList>
            <person name="Rombauts S."/>
        </authorList>
    </citation>
    <scope>NUCLEOTIDE SEQUENCE</scope>
    <source>
        <strain evidence="9">London</strain>
    </source>
</reference>
<dbReference type="GO" id="GO:0044231">
    <property type="term" value="C:host cell presynaptic membrane"/>
    <property type="evidence" value="ECO:0007669"/>
    <property type="project" value="UniProtKB-KW"/>
</dbReference>
<feature type="repeat" description="ANK" evidence="6">
    <location>
        <begin position="184"/>
        <end position="216"/>
    </location>
</feature>
<dbReference type="STRING" id="32264.T1K422"/>
<organism evidence="8 9">
    <name type="scientific">Tetranychus urticae</name>
    <name type="common">Two-spotted spider mite</name>
    <dbReference type="NCBI Taxonomy" id="32264"/>
    <lineage>
        <taxon>Eukaryota</taxon>
        <taxon>Metazoa</taxon>
        <taxon>Ecdysozoa</taxon>
        <taxon>Arthropoda</taxon>
        <taxon>Chelicerata</taxon>
        <taxon>Arachnida</taxon>
        <taxon>Acari</taxon>
        <taxon>Acariformes</taxon>
        <taxon>Trombidiformes</taxon>
        <taxon>Prostigmata</taxon>
        <taxon>Eleutherengona</taxon>
        <taxon>Raphignathae</taxon>
        <taxon>Tetranychoidea</taxon>
        <taxon>Tetranychidae</taxon>
        <taxon>Tetranychus</taxon>
    </lineage>
</organism>
<accession>T1K422</accession>
<evidence type="ECO:0000313" key="8">
    <source>
        <dbReference type="EnsemblMetazoa" id="tetur05g01060.1"/>
    </source>
</evidence>
<dbReference type="SUPFAM" id="SSF48403">
    <property type="entry name" value="Ankyrin repeat"/>
    <property type="match status" value="1"/>
</dbReference>
<protein>
    <submittedName>
        <fullName evidence="8">Uncharacterized protein</fullName>
    </submittedName>
</protein>
<dbReference type="PROSITE" id="PS50297">
    <property type="entry name" value="ANK_REP_REGION"/>
    <property type="match status" value="1"/>
</dbReference>
<evidence type="ECO:0000256" key="5">
    <source>
        <dbReference type="ARBA" id="ARBA00023298"/>
    </source>
</evidence>
<keyword evidence="4" id="KW-0800">Toxin</keyword>
<keyword evidence="5" id="KW-1053">Target membrane</keyword>
<dbReference type="EnsemblMetazoa" id="tetur05g01060.1">
    <property type="protein sequence ID" value="tetur05g01060.1"/>
    <property type="gene ID" value="tetur05g01060"/>
</dbReference>
<dbReference type="InterPro" id="IPR002110">
    <property type="entry name" value="Ankyrin_rpt"/>
</dbReference>
<dbReference type="HOGENOM" id="CLU_296897_0_0_1"/>
<sequence>MMTFVPNQKFLLNQGSGQINNGDLPVSINGSGSRLANSNWINLIFEQAKSGNLPLLKQNLQGITTCLISNLCDEKGNTLWHVTARYNHMPCLRWLCFLPDGQEPLLIRNYQNLLPVESAIKNGSFEVVQWLIKATVVNKMVLESEPGERTLLHFTAKCGQEEILNWLVGFMIFNGVDINQRDMQGNTALHFAAKFNQTSSFKILVMNNGDLKARNKMRLRPIDIAKMNGFKDCVNYLAALEACLSLAEENIALETELLHYGAEFTELEKCFSELLQLSKSDKVQMQGYFGSVVESIERKWKRCKAKSIGIRGVAKQSPLDVFQSHFSRVLTNGGLADRHISNQPIGNTRNSRENILLHNQSSYNQTSHHINNQLNQHRFYNSHLNNSDNIVTTDSNGYTHTYSDPFVKLNNSHYAVSSSVDADYAVPCKTRTSKCKNGMNKNDEARGEDHRGLKQRGQPEGSSVSSVYPQSSSIYESFKRPSVENGADDFGVIDVDEDDDDELSGYSSLKLRPEIHTASGNKDCLPSNRTIDGSPSDHSHQTKSPETTTSDERGSKVDEEADDESESKSSPSRSSLGSKESRGSIGNTELSEVESKISESSMIGSVSMKENDSGVGEMDSNSGSRKRGFLHKFSLRKWTSSSPSKPKKSYSKETLLRSNVSNENLNGVNEISSKTLKSGVKSGNNDWWPGDSSHEIHGKDTNGHNDSSEPLMEPQSDKQLSSSNNYVTINNSTSSTKEETDFPSSSKQNSSSGSSANNYFKNNEIKDNPYQPKVSCKNADKSKASLNTVKLNYSRLKDDKIRSVSMEALDVYPATESQLTLNNSLPGANDVHKSANHISFDNSKIKISSILKGSKLAAESISKTDKNVDNLEVNDRQSHYNQHQIASTQAISTTSVSLVSYESPVTLTSAQSVPILSNSVYGVKHVKKAKIKELSPLTYDEPLSLPSTSTSNPSSPKFIESRKKMFEKGPGNKNARGFRRRRNGSRAWYDVSDDEDGLVSQKINRDTVNEEQELVE</sequence>
<keyword evidence="4" id="KW-0638">Presynaptic neurotoxin</keyword>